<dbReference type="Gene3D" id="3.40.190.10">
    <property type="entry name" value="Periplasmic binding protein-like II"/>
    <property type="match status" value="2"/>
</dbReference>
<keyword evidence="4" id="KW-1185">Reference proteome</keyword>
<protein>
    <submittedName>
        <fullName evidence="3">Cystine transporter subunit</fullName>
    </submittedName>
</protein>
<reference evidence="3 4" key="1">
    <citation type="submission" date="2019-02" db="EMBL/GenBank/DDBJ databases">
        <title>Deep-cultivation of Planctomycetes and their phenomic and genomic characterization uncovers novel biology.</title>
        <authorList>
            <person name="Wiegand S."/>
            <person name="Jogler M."/>
            <person name="Boedeker C."/>
            <person name="Pinto D."/>
            <person name="Vollmers J."/>
            <person name="Rivas-Marin E."/>
            <person name="Kohn T."/>
            <person name="Peeters S.H."/>
            <person name="Heuer A."/>
            <person name="Rast P."/>
            <person name="Oberbeckmann S."/>
            <person name="Bunk B."/>
            <person name="Jeske O."/>
            <person name="Meyerdierks A."/>
            <person name="Storesund J.E."/>
            <person name="Kallscheuer N."/>
            <person name="Luecker S."/>
            <person name="Lage O.M."/>
            <person name="Pohl T."/>
            <person name="Merkel B.J."/>
            <person name="Hornburger P."/>
            <person name="Mueller R.-W."/>
            <person name="Bruemmer F."/>
            <person name="Labrenz M."/>
            <person name="Spormann A.M."/>
            <person name="Op Den Camp H."/>
            <person name="Overmann J."/>
            <person name="Amann R."/>
            <person name="Jetten M.S.M."/>
            <person name="Mascher T."/>
            <person name="Medema M.H."/>
            <person name="Devos D.P."/>
            <person name="Kaster A.-K."/>
            <person name="Ovreas L."/>
            <person name="Rohde M."/>
            <person name="Galperin M.Y."/>
            <person name="Jogler C."/>
        </authorList>
    </citation>
    <scope>NUCLEOTIDE SEQUENCE [LARGE SCALE GENOMIC DNA]</scope>
    <source>
        <strain evidence="3 4">Pla111</strain>
    </source>
</reference>
<proteinExistence type="predicted"/>
<dbReference type="SMART" id="SM00062">
    <property type="entry name" value="PBPb"/>
    <property type="match status" value="1"/>
</dbReference>
<sequence length="316" mass="35137">MEIVIGVTGLLIAIASAVFAWPAFEDYLEKRREKQQPSAGRLLNAVKTRGELRIGLFEYPPLASYRAEGVILLPEGYYIELLNQLCSIHRIKPVLVPTALSDSITSLKAGTIDVFACIFKTPKRCESLDFAALLHFISVTGVCRDGYSKVNVHNDLQRNDVRIVVCKGEIGHELLIDDFGIPKHDKRVTVIDATDIADAIALVETNRADIGIADSLSITRFLSESHESKFRHLFVDEPLYVASCGYAIRKGEHEFREWLDSELRALAKTVENQQHEKIALQGYDRVVRTVFKAQQSHALEPAKGPVSNGESSPPAQ</sequence>
<evidence type="ECO:0000259" key="2">
    <source>
        <dbReference type="SMART" id="SM00062"/>
    </source>
</evidence>
<dbReference type="PANTHER" id="PTHR35936">
    <property type="entry name" value="MEMBRANE-BOUND LYTIC MUREIN TRANSGLYCOSYLASE F"/>
    <property type="match status" value="1"/>
</dbReference>
<dbReference type="EMBL" id="SJPH01000002">
    <property type="protein sequence ID" value="TWT47683.1"/>
    <property type="molecule type" value="Genomic_DNA"/>
</dbReference>
<dbReference type="AlphaFoldDB" id="A0A5C5WBY8"/>
<dbReference type="Pfam" id="PF00497">
    <property type="entry name" value="SBP_bac_3"/>
    <property type="match status" value="1"/>
</dbReference>
<keyword evidence="1" id="KW-0732">Signal</keyword>
<name>A0A5C5WBY8_9BACT</name>
<organism evidence="3 4">
    <name type="scientific">Botrimarina hoheduenensis</name>
    <dbReference type="NCBI Taxonomy" id="2528000"/>
    <lineage>
        <taxon>Bacteria</taxon>
        <taxon>Pseudomonadati</taxon>
        <taxon>Planctomycetota</taxon>
        <taxon>Planctomycetia</taxon>
        <taxon>Pirellulales</taxon>
        <taxon>Lacipirellulaceae</taxon>
        <taxon>Botrimarina</taxon>
    </lineage>
</organism>
<accession>A0A5C5WBY8</accession>
<comment type="caution">
    <text evidence="3">The sequence shown here is derived from an EMBL/GenBank/DDBJ whole genome shotgun (WGS) entry which is preliminary data.</text>
</comment>
<dbReference type="Proteomes" id="UP000318995">
    <property type="component" value="Unassembled WGS sequence"/>
</dbReference>
<feature type="domain" description="Solute-binding protein family 3/N-terminal" evidence="2">
    <location>
        <begin position="51"/>
        <end position="276"/>
    </location>
</feature>
<evidence type="ECO:0000313" key="4">
    <source>
        <dbReference type="Proteomes" id="UP000318995"/>
    </source>
</evidence>
<dbReference type="OrthoDB" id="1550883at2"/>
<dbReference type="InterPro" id="IPR001638">
    <property type="entry name" value="Solute-binding_3/MltF_N"/>
</dbReference>
<dbReference type="PANTHER" id="PTHR35936:SF17">
    <property type="entry name" value="ARGININE-BINDING EXTRACELLULAR PROTEIN ARTP"/>
    <property type="match status" value="1"/>
</dbReference>
<evidence type="ECO:0000313" key="3">
    <source>
        <dbReference type="EMBL" id="TWT47683.1"/>
    </source>
</evidence>
<evidence type="ECO:0000256" key="1">
    <source>
        <dbReference type="ARBA" id="ARBA00022729"/>
    </source>
</evidence>
<dbReference type="SUPFAM" id="SSF53850">
    <property type="entry name" value="Periplasmic binding protein-like II"/>
    <property type="match status" value="1"/>
</dbReference>
<dbReference type="RefSeq" id="WP_146572460.1">
    <property type="nucleotide sequence ID" value="NZ_SJPH01000002.1"/>
</dbReference>
<gene>
    <name evidence="3" type="ORF">Pla111_13020</name>
</gene>